<keyword evidence="2" id="KW-1185">Reference proteome</keyword>
<protein>
    <recommendedName>
        <fullName evidence="3">DUF4340 domain-containing protein</fullName>
    </recommendedName>
</protein>
<dbReference type="AlphaFoldDB" id="I4VRD2"/>
<dbReference type="eggNOG" id="ENOG5031DXM">
    <property type="taxonomic scope" value="Bacteria"/>
</dbReference>
<evidence type="ECO:0000313" key="1">
    <source>
        <dbReference type="EMBL" id="EIL89773.1"/>
    </source>
</evidence>
<dbReference type="Proteomes" id="UP000004210">
    <property type="component" value="Unassembled WGS sequence"/>
</dbReference>
<dbReference type="STRING" id="1163408.UU9_08620"/>
<proteinExistence type="predicted"/>
<reference evidence="1 2" key="1">
    <citation type="journal article" date="2012" name="J. Bacteriol.">
        <title>Genome sequences for six rhodanobacter strains, isolated from soils and the terrestrial subsurface, with variable denitrification capabilities.</title>
        <authorList>
            <person name="Kostka J.E."/>
            <person name="Green S.J."/>
            <person name="Rishishwar L."/>
            <person name="Prakash O."/>
            <person name="Katz L.S."/>
            <person name="Marino-Ramirez L."/>
            <person name="Jordan I.K."/>
            <person name="Munk C."/>
            <person name="Ivanova N."/>
            <person name="Mikhailova N."/>
            <person name="Watson D.B."/>
            <person name="Brown S.D."/>
            <person name="Palumbo A.V."/>
            <person name="Brooks S.C."/>
        </authorList>
    </citation>
    <scope>NUCLEOTIDE SEQUENCE [LARGE SCALE GENOMIC DNA]</scope>
    <source>
        <strain evidence="2">Jip2T</strain>
    </source>
</reference>
<dbReference type="EMBL" id="AJXU01000031">
    <property type="protein sequence ID" value="EIL89773.1"/>
    <property type="molecule type" value="Genomic_DNA"/>
</dbReference>
<comment type="caution">
    <text evidence="1">The sequence shown here is derived from an EMBL/GenBank/DDBJ whole genome shotgun (WGS) entry which is preliminary data.</text>
</comment>
<evidence type="ECO:0000313" key="2">
    <source>
        <dbReference type="Proteomes" id="UP000004210"/>
    </source>
</evidence>
<evidence type="ECO:0008006" key="3">
    <source>
        <dbReference type="Google" id="ProtNLM"/>
    </source>
</evidence>
<gene>
    <name evidence="1" type="ORF">UU9_08620</name>
</gene>
<dbReference type="PATRIC" id="fig|1163408.3.peg.1767"/>
<accession>I4VRD2</accession>
<name>I4VRD2_9GAMM</name>
<sequence>MASAAALMTRASRRRLTLLAAVVALLAAAGWQWQRDAQAAPGSLLALDPASVDRIALAISGAPAVHYEKRDGHWWIVDGTPRRTDDGRLAELADTAAANVLSWRPASDFQPAKIGLVPPAAVLTLNGQRIEFGETSVTGPQRCVRVGERIALVPAHYTPRPPTGHVTDLH</sequence>
<organism evidence="1 2">
    <name type="scientific">Rhodanobacter fulvus Jip2</name>
    <dbReference type="NCBI Taxonomy" id="1163408"/>
    <lineage>
        <taxon>Bacteria</taxon>
        <taxon>Pseudomonadati</taxon>
        <taxon>Pseudomonadota</taxon>
        <taxon>Gammaproteobacteria</taxon>
        <taxon>Lysobacterales</taxon>
        <taxon>Rhodanobacteraceae</taxon>
        <taxon>Rhodanobacter</taxon>
    </lineage>
</organism>